<dbReference type="PIRSF" id="PIRSF019455">
    <property type="entry name" value="CopR_AtkY"/>
    <property type="match status" value="1"/>
</dbReference>
<dbReference type="Pfam" id="PF03965">
    <property type="entry name" value="Penicillinase_R"/>
    <property type="match status" value="1"/>
</dbReference>
<evidence type="ECO:0000313" key="5">
    <source>
        <dbReference type="EMBL" id="HCS93902.1"/>
    </source>
</evidence>
<gene>
    <name evidence="5" type="ORF">DIW15_04250</name>
</gene>
<comment type="caution">
    <text evidence="5">The sequence shown here is derived from an EMBL/GenBank/DDBJ whole genome shotgun (WGS) entry which is preliminary data.</text>
</comment>
<evidence type="ECO:0000256" key="1">
    <source>
        <dbReference type="ARBA" id="ARBA00011046"/>
    </source>
</evidence>
<dbReference type="SUPFAM" id="SSF46785">
    <property type="entry name" value="Winged helix' DNA-binding domain"/>
    <property type="match status" value="1"/>
</dbReference>
<evidence type="ECO:0000313" key="6">
    <source>
        <dbReference type="Proteomes" id="UP000262195"/>
    </source>
</evidence>
<keyword evidence="2" id="KW-0805">Transcription regulation</keyword>
<dbReference type="GO" id="GO:0003677">
    <property type="term" value="F:DNA binding"/>
    <property type="evidence" value="ECO:0007669"/>
    <property type="project" value="UniProtKB-KW"/>
</dbReference>
<dbReference type="Gene3D" id="1.10.10.10">
    <property type="entry name" value="Winged helix-like DNA-binding domain superfamily/Winged helix DNA-binding domain"/>
    <property type="match status" value="1"/>
</dbReference>
<comment type="similarity">
    <text evidence="1">Belongs to the BlaI transcriptional regulatory family.</text>
</comment>
<proteinExistence type="inferred from homology"/>
<dbReference type="Proteomes" id="UP000262195">
    <property type="component" value="Unassembled WGS sequence"/>
</dbReference>
<protein>
    <submittedName>
        <fullName evidence="5">CopY/TcrY family copper transport repressor</fullName>
    </submittedName>
</protein>
<dbReference type="AlphaFoldDB" id="A0A3D4S605"/>
<name>A0A3D4S605_9ENTE</name>
<dbReference type="RefSeq" id="WP_022795689.1">
    <property type="nucleotide sequence ID" value="NZ_JBQEAI010000027.1"/>
</dbReference>
<accession>A0A3D4S605</accession>
<dbReference type="EMBL" id="DQHO01000027">
    <property type="protein sequence ID" value="HCS93902.1"/>
    <property type="molecule type" value="Genomic_DNA"/>
</dbReference>
<dbReference type="GO" id="GO:0045892">
    <property type="term" value="P:negative regulation of DNA-templated transcription"/>
    <property type="evidence" value="ECO:0007669"/>
    <property type="project" value="InterPro"/>
</dbReference>
<reference evidence="5 6" key="1">
    <citation type="journal article" date="2018" name="Nat. Biotechnol.">
        <title>A standardized bacterial taxonomy based on genome phylogeny substantially revises the tree of life.</title>
        <authorList>
            <person name="Parks D.H."/>
            <person name="Chuvochina M."/>
            <person name="Waite D.W."/>
            <person name="Rinke C."/>
            <person name="Skarshewski A."/>
            <person name="Chaumeil P.A."/>
            <person name="Hugenholtz P."/>
        </authorList>
    </citation>
    <scope>NUCLEOTIDE SEQUENCE [LARGE SCALE GENOMIC DNA]</scope>
    <source>
        <strain evidence="5">UBA11306</strain>
    </source>
</reference>
<keyword evidence="3" id="KW-0238">DNA-binding</keyword>
<sequence length="155" mass="17479">MAIKEKEASVSSAEWQVLRVVWANPETTSQGVYESLKDEYGWKLSTVKTLLHRLRDKGVIAVTQVGRVFHYIATVDELAFNEEQIRVLLLKSCRRKNGAILKRLISDERIALSKPDIEDLIETLKAQLPDAPDELGCNCIPGQCTCGLHHHREVS</sequence>
<dbReference type="InterPro" id="IPR005650">
    <property type="entry name" value="BlaI_family"/>
</dbReference>
<evidence type="ECO:0000256" key="4">
    <source>
        <dbReference type="ARBA" id="ARBA00023163"/>
    </source>
</evidence>
<dbReference type="STRING" id="1121105.GCA_000421665_00394"/>
<evidence type="ECO:0000256" key="3">
    <source>
        <dbReference type="ARBA" id="ARBA00023125"/>
    </source>
</evidence>
<dbReference type="InterPro" id="IPR036388">
    <property type="entry name" value="WH-like_DNA-bd_sf"/>
</dbReference>
<dbReference type="InterPro" id="IPR036390">
    <property type="entry name" value="WH_DNA-bd_sf"/>
</dbReference>
<evidence type="ECO:0000256" key="2">
    <source>
        <dbReference type="ARBA" id="ARBA00023015"/>
    </source>
</evidence>
<keyword evidence="4" id="KW-0804">Transcription</keyword>
<organism evidence="5 6">
    <name type="scientific">Bavariicoccus seileri</name>
    <dbReference type="NCBI Taxonomy" id="549685"/>
    <lineage>
        <taxon>Bacteria</taxon>
        <taxon>Bacillati</taxon>
        <taxon>Bacillota</taxon>
        <taxon>Bacilli</taxon>
        <taxon>Lactobacillales</taxon>
        <taxon>Enterococcaceae</taxon>
        <taxon>Bavariicoccus</taxon>
    </lineage>
</organism>